<keyword evidence="6" id="KW-1185">Reference proteome</keyword>
<dbReference type="EMBL" id="RXNU01000001">
    <property type="protein sequence ID" value="RTR40416.1"/>
    <property type="molecule type" value="Genomic_DNA"/>
</dbReference>
<dbReference type="CDD" id="cd00383">
    <property type="entry name" value="trans_reg_C"/>
    <property type="match status" value="1"/>
</dbReference>
<dbReference type="InterPro" id="IPR036388">
    <property type="entry name" value="WH-like_DNA-bd_sf"/>
</dbReference>
<keyword evidence="1 2" id="KW-0238">DNA-binding</keyword>
<reference evidence="5 6" key="1">
    <citation type="submission" date="2018-12" db="EMBL/GenBank/DDBJ databases">
        <authorList>
            <person name="Yu L."/>
        </authorList>
    </citation>
    <scope>NUCLEOTIDE SEQUENCE [LARGE SCALE GENOMIC DNA]</scope>
    <source>
        <strain evidence="5 6">HAW-EB2</strain>
    </source>
</reference>
<keyword evidence="3" id="KW-1133">Transmembrane helix</keyword>
<dbReference type="Gene3D" id="1.10.10.10">
    <property type="entry name" value="Winged helix-like DNA-binding domain superfamily/Winged helix DNA-binding domain"/>
    <property type="match status" value="1"/>
</dbReference>
<evidence type="ECO:0000313" key="6">
    <source>
        <dbReference type="Proteomes" id="UP000267448"/>
    </source>
</evidence>
<sequence length="427" mass="48238">MLKITPYLELDTEANHLVDHVNGKNISLTFSESAVLNCLLLSSNSVCSKDELLGAGWPDRVVATTSLTQCISTLRKKLDPYREVQLKTVARRGYQLHIATQSHVKMLAVNDAESMRAAIVDVSLVVKVSGILLALFLVLLVWYFSDYHKVSQNLSLWSADKRVELKIGGITGDAQLLYKDGAPHLHPSMWEKHLDSDGDYLASYPGFNAFVATDGTNYSMAICPGSDKEQCSGNGLINITSVDSEPAGLNMKDFAELSKKMEQRIRYNRIMLPESEEGVGALIEHHYHADVYFPVKGELLIRSDISMSLIYDSDTTGEFHSSTCITDEDCLTTPIKYKIRGKFKQYSETIDNLKIDAFQVSVQQKDLIKPERLNASAVPFYRDLRKRDIKDEELYFFRIYQDDKTAVWITPLFGQVTAWYKYDQVDI</sequence>
<feature type="DNA-binding region" description="OmpR/PhoB-type" evidence="2">
    <location>
        <begin position="1"/>
        <end position="98"/>
    </location>
</feature>
<keyword evidence="3" id="KW-0812">Transmembrane</keyword>
<proteinExistence type="predicted"/>
<dbReference type="InterPro" id="IPR016032">
    <property type="entry name" value="Sig_transdc_resp-reg_C-effctor"/>
</dbReference>
<dbReference type="OrthoDB" id="5904978at2"/>
<dbReference type="AlphaFoldDB" id="A0A3S0KYL1"/>
<dbReference type="SUPFAM" id="SSF46894">
    <property type="entry name" value="C-terminal effector domain of the bipartite response regulators"/>
    <property type="match status" value="1"/>
</dbReference>
<dbReference type="SMART" id="SM00862">
    <property type="entry name" value="Trans_reg_C"/>
    <property type="match status" value="1"/>
</dbReference>
<dbReference type="GO" id="GO:0000160">
    <property type="term" value="P:phosphorelay signal transduction system"/>
    <property type="evidence" value="ECO:0007669"/>
    <property type="project" value="InterPro"/>
</dbReference>
<evidence type="ECO:0000259" key="4">
    <source>
        <dbReference type="PROSITE" id="PS51755"/>
    </source>
</evidence>
<feature type="transmembrane region" description="Helical" evidence="3">
    <location>
        <begin position="124"/>
        <end position="144"/>
    </location>
</feature>
<dbReference type="PROSITE" id="PS51755">
    <property type="entry name" value="OMPR_PHOB"/>
    <property type="match status" value="1"/>
</dbReference>
<keyword evidence="3" id="KW-0472">Membrane</keyword>
<dbReference type="GO" id="GO:0003677">
    <property type="term" value="F:DNA binding"/>
    <property type="evidence" value="ECO:0007669"/>
    <property type="project" value="UniProtKB-UniRule"/>
</dbReference>
<organism evidence="5 6">
    <name type="scientific">Shewanella canadensis</name>
    <dbReference type="NCBI Taxonomy" id="271096"/>
    <lineage>
        <taxon>Bacteria</taxon>
        <taxon>Pseudomonadati</taxon>
        <taxon>Pseudomonadota</taxon>
        <taxon>Gammaproteobacteria</taxon>
        <taxon>Alteromonadales</taxon>
        <taxon>Shewanellaceae</taxon>
        <taxon>Shewanella</taxon>
    </lineage>
</organism>
<accession>A0A3S0KYL1</accession>
<feature type="domain" description="OmpR/PhoB-type" evidence="4">
    <location>
        <begin position="1"/>
        <end position="98"/>
    </location>
</feature>
<evidence type="ECO:0000256" key="1">
    <source>
        <dbReference type="ARBA" id="ARBA00023125"/>
    </source>
</evidence>
<evidence type="ECO:0000256" key="2">
    <source>
        <dbReference type="PROSITE-ProRule" id="PRU01091"/>
    </source>
</evidence>
<name>A0A3S0KYL1_9GAMM</name>
<dbReference type="InterPro" id="IPR001867">
    <property type="entry name" value="OmpR/PhoB-type_DNA-bd"/>
</dbReference>
<comment type="caution">
    <text evidence="5">The sequence shown here is derived from an EMBL/GenBank/DDBJ whole genome shotgun (WGS) entry which is preliminary data.</text>
</comment>
<dbReference type="GO" id="GO:0006355">
    <property type="term" value="P:regulation of DNA-templated transcription"/>
    <property type="evidence" value="ECO:0007669"/>
    <property type="project" value="InterPro"/>
</dbReference>
<dbReference type="RefSeq" id="WP_126518708.1">
    <property type="nucleotide sequence ID" value="NZ_RXNU01000001.1"/>
</dbReference>
<protein>
    <submittedName>
        <fullName evidence="5">CadC family transcriptional regulator</fullName>
    </submittedName>
</protein>
<evidence type="ECO:0000313" key="5">
    <source>
        <dbReference type="EMBL" id="RTR40416.1"/>
    </source>
</evidence>
<dbReference type="Proteomes" id="UP000267448">
    <property type="component" value="Unassembled WGS sequence"/>
</dbReference>
<dbReference type="Pfam" id="PF00486">
    <property type="entry name" value="Trans_reg_C"/>
    <property type="match status" value="1"/>
</dbReference>
<evidence type="ECO:0000256" key="3">
    <source>
        <dbReference type="SAM" id="Phobius"/>
    </source>
</evidence>
<gene>
    <name evidence="5" type="ORF">EKG38_00375</name>
</gene>